<proteinExistence type="predicted"/>
<accession>A0A934HVI8</accession>
<dbReference type="AlphaFoldDB" id="A0A934HVI8"/>
<dbReference type="Proteomes" id="UP000622687">
    <property type="component" value="Unassembled WGS sequence"/>
</dbReference>
<name>A0A934HVI8_9CLOT</name>
<keyword evidence="3" id="KW-1185">Reference proteome</keyword>
<reference evidence="2" key="1">
    <citation type="submission" date="2020-12" db="EMBL/GenBank/DDBJ databases">
        <title>Clostridium thailandense sp. nov., a novel acetogenic bacterium isolated from peat land soil in Thailand.</title>
        <authorList>
            <person name="Chaikitkaew S."/>
            <person name="Birkeland N.K."/>
        </authorList>
    </citation>
    <scope>NUCLEOTIDE SEQUENCE</scope>
    <source>
        <strain evidence="2">DSM 17425</strain>
    </source>
</reference>
<evidence type="ECO:0000313" key="2">
    <source>
        <dbReference type="EMBL" id="MBI6874083.1"/>
    </source>
</evidence>
<organism evidence="2 3">
    <name type="scientific">Clostridium aciditolerans</name>
    <dbReference type="NCBI Taxonomy" id="339861"/>
    <lineage>
        <taxon>Bacteria</taxon>
        <taxon>Bacillati</taxon>
        <taxon>Bacillota</taxon>
        <taxon>Clostridia</taxon>
        <taxon>Eubacteriales</taxon>
        <taxon>Clostridiaceae</taxon>
        <taxon>Clostridium</taxon>
    </lineage>
</organism>
<protein>
    <submittedName>
        <fullName evidence="2">Uncharacterized protein</fullName>
    </submittedName>
</protein>
<sequence length="53" mass="6064">MTKSKGSDSVKQVTQIELQHDFKRENNKPRSRSQSSFESKAIREAKQIVKSAN</sequence>
<feature type="region of interest" description="Disordered" evidence="1">
    <location>
        <begin position="1"/>
        <end position="53"/>
    </location>
</feature>
<dbReference type="EMBL" id="JAEEGB010000017">
    <property type="protein sequence ID" value="MBI6874083.1"/>
    <property type="molecule type" value="Genomic_DNA"/>
</dbReference>
<gene>
    <name evidence="2" type="ORF">I6U51_15470</name>
</gene>
<feature type="compositionally biased region" description="Basic and acidic residues" evidence="1">
    <location>
        <begin position="18"/>
        <end position="28"/>
    </location>
</feature>
<evidence type="ECO:0000256" key="1">
    <source>
        <dbReference type="SAM" id="MobiDB-lite"/>
    </source>
</evidence>
<comment type="caution">
    <text evidence="2">The sequence shown here is derived from an EMBL/GenBank/DDBJ whole genome shotgun (WGS) entry which is preliminary data.</text>
</comment>
<evidence type="ECO:0000313" key="3">
    <source>
        <dbReference type="Proteomes" id="UP000622687"/>
    </source>
</evidence>